<dbReference type="RefSeq" id="WP_148135084.1">
    <property type="nucleotide sequence ID" value="NZ_CP017634.1"/>
</dbReference>
<evidence type="ECO:0008006" key="6">
    <source>
        <dbReference type="Google" id="ProtNLM"/>
    </source>
</evidence>
<dbReference type="Pfam" id="PF06253">
    <property type="entry name" value="MTTB"/>
    <property type="match status" value="1"/>
</dbReference>
<dbReference type="GO" id="GO:0032259">
    <property type="term" value="P:methylation"/>
    <property type="evidence" value="ECO:0007669"/>
    <property type="project" value="UniProtKB-KW"/>
</dbReference>
<organism evidence="4 5">
    <name type="scientific">Formimonas warabiya</name>
    <dbReference type="NCBI Taxonomy" id="1761012"/>
    <lineage>
        <taxon>Bacteria</taxon>
        <taxon>Bacillati</taxon>
        <taxon>Bacillota</taxon>
        <taxon>Clostridia</taxon>
        <taxon>Eubacteriales</taxon>
        <taxon>Peptococcaceae</taxon>
        <taxon>Candidatus Formimonas</taxon>
    </lineage>
</organism>
<keyword evidence="2" id="KW-0489">Methyltransferase</keyword>
<dbReference type="EMBL" id="CP017634">
    <property type="protein sequence ID" value="ATW25814.1"/>
    <property type="molecule type" value="Genomic_DNA"/>
</dbReference>
<dbReference type="GO" id="GO:0015948">
    <property type="term" value="P:methanogenesis"/>
    <property type="evidence" value="ECO:0007669"/>
    <property type="project" value="InterPro"/>
</dbReference>
<comment type="similarity">
    <text evidence="1">Belongs to the trimethylamine methyltransferase family.</text>
</comment>
<dbReference type="InterPro" id="IPR010426">
    <property type="entry name" value="MTTB_MeTrfase"/>
</dbReference>
<protein>
    <recommendedName>
        <fullName evidence="6">Trimethylamine methyltransferase</fullName>
    </recommendedName>
</protein>
<dbReference type="GO" id="GO:0008168">
    <property type="term" value="F:methyltransferase activity"/>
    <property type="evidence" value="ECO:0007669"/>
    <property type="project" value="UniProtKB-KW"/>
</dbReference>
<dbReference type="Proteomes" id="UP000323521">
    <property type="component" value="Chromosome"/>
</dbReference>
<keyword evidence="5" id="KW-1185">Reference proteome</keyword>
<evidence type="ECO:0000256" key="2">
    <source>
        <dbReference type="ARBA" id="ARBA00022603"/>
    </source>
</evidence>
<dbReference type="KEGG" id="fwa:DCMF_14495"/>
<dbReference type="Gene3D" id="3.20.20.480">
    <property type="entry name" value="Trimethylamine methyltransferase-like"/>
    <property type="match status" value="1"/>
</dbReference>
<name>A0A3G1KTT2_FORW1</name>
<proteinExistence type="inferred from homology"/>
<dbReference type="AlphaFoldDB" id="A0A3G1KTT2"/>
<gene>
    <name evidence="4" type="ORF">DCMF_14495</name>
</gene>
<keyword evidence="3" id="KW-0808">Transferase</keyword>
<dbReference type="OrthoDB" id="5418352at2"/>
<evidence type="ECO:0000313" key="5">
    <source>
        <dbReference type="Proteomes" id="UP000323521"/>
    </source>
</evidence>
<evidence type="ECO:0000256" key="1">
    <source>
        <dbReference type="ARBA" id="ARBA00007137"/>
    </source>
</evidence>
<evidence type="ECO:0000256" key="3">
    <source>
        <dbReference type="ARBA" id="ARBA00022679"/>
    </source>
</evidence>
<reference evidence="4 5" key="1">
    <citation type="submission" date="2016-10" db="EMBL/GenBank/DDBJ databases">
        <title>Complete Genome Sequence of Peptococcaceae strain DCMF.</title>
        <authorList>
            <person name="Edwards R.J."/>
            <person name="Holland S.I."/>
            <person name="Deshpande N.P."/>
            <person name="Wong Y.K."/>
            <person name="Ertan H."/>
            <person name="Manefield M."/>
            <person name="Russell T.L."/>
            <person name="Lee M.J."/>
        </authorList>
    </citation>
    <scope>NUCLEOTIDE SEQUENCE [LARGE SCALE GENOMIC DNA]</scope>
    <source>
        <strain evidence="4 5">DCMF</strain>
    </source>
</reference>
<dbReference type="InterPro" id="IPR038601">
    <property type="entry name" value="MttB-like_sf"/>
</dbReference>
<sequence>MIRSNKTVNEGVRFGLLSHDQMQDIHNSVLDIMENIGMHVQSKKAINILQQAGARVEGSLVKLPSYLVENALVSVPSRIVLWDRDGNQKINLSGYNSYFGPGSSNVYIMDPYTGERRRPTSTDTINAMRVVDALPNIDFATDFGTISDAPVETNDLHLLKIMMNNTRKPILHWAKNLKNQMAMTEMVAAVSGGLDSFVERPSVCWFTTAVSPLIQTEEAIECLMYCAENMIPNCHVSAPMSGGTSPVTGAGTVALSLAETMFGVVLSQLVRKGAPCFMGCVDGPIDMKTMIMSYGNPEFQLMNAAFAEMGHYYNIPTWGASGCTDAKVVDQQAAIEAAFSIMTQSFVGANLISDNGFLEGGTLESMEQLAMCDEIIGYARRLLMGLTITDESLATDVIGQAGPRGNYFDKDHTFKHFRELWRPTLLDRNKYDVWVKDGKTTMGERLNAKVKYLIDNHSPQAILPDEINLKLARIIAAAES</sequence>
<accession>A0A3G1KTT2</accession>
<evidence type="ECO:0000313" key="4">
    <source>
        <dbReference type="EMBL" id="ATW25814.1"/>
    </source>
</evidence>